<feature type="compositionally biased region" description="Low complexity" evidence="1">
    <location>
        <begin position="73"/>
        <end position="83"/>
    </location>
</feature>
<comment type="caution">
    <text evidence="2">The sequence shown here is derived from an EMBL/GenBank/DDBJ whole genome shotgun (WGS) entry which is preliminary data.</text>
</comment>
<protein>
    <submittedName>
        <fullName evidence="2">Uncharacterized protein</fullName>
    </submittedName>
</protein>
<evidence type="ECO:0000313" key="3">
    <source>
        <dbReference type="Proteomes" id="UP000660745"/>
    </source>
</evidence>
<evidence type="ECO:0000256" key="1">
    <source>
        <dbReference type="SAM" id="MobiDB-lite"/>
    </source>
</evidence>
<reference evidence="2" key="2">
    <citation type="submission" date="2020-09" db="EMBL/GenBank/DDBJ databases">
        <authorList>
            <person name="Sun Q."/>
            <person name="Zhou Y."/>
        </authorList>
    </citation>
    <scope>NUCLEOTIDE SEQUENCE</scope>
    <source>
        <strain evidence="2">CGMCC 4.7430</strain>
    </source>
</reference>
<name>A0A918A1I5_9ACTN</name>
<dbReference type="EMBL" id="BMNK01000002">
    <property type="protein sequence ID" value="GGP04164.1"/>
    <property type="molecule type" value="Genomic_DNA"/>
</dbReference>
<evidence type="ECO:0000313" key="2">
    <source>
        <dbReference type="EMBL" id="GGP04164.1"/>
    </source>
</evidence>
<proteinExistence type="predicted"/>
<gene>
    <name evidence="2" type="ORF">GCM10012278_18530</name>
</gene>
<feature type="region of interest" description="Disordered" evidence="1">
    <location>
        <begin position="57"/>
        <end position="99"/>
    </location>
</feature>
<feature type="region of interest" description="Disordered" evidence="1">
    <location>
        <begin position="1"/>
        <end position="37"/>
    </location>
</feature>
<feature type="compositionally biased region" description="Basic and acidic residues" evidence="1">
    <location>
        <begin position="84"/>
        <end position="99"/>
    </location>
</feature>
<sequence>MDGDPPRRHAARSVGGEGIRGEAGPQHNGVRQRVAGGDTELERVVRETVALWRRCPGGVAEGTGAEEYGGRAGAAEKAAPAEGTSERRTHGGVSFEDHG</sequence>
<keyword evidence="3" id="KW-1185">Reference proteome</keyword>
<accession>A0A918A1I5</accession>
<dbReference type="Proteomes" id="UP000660745">
    <property type="component" value="Unassembled WGS sequence"/>
</dbReference>
<reference evidence="2" key="1">
    <citation type="journal article" date="2014" name="Int. J. Syst. Evol. Microbiol.">
        <title>Complete genome sequence of Corynebacterium casei LMG S-19264T (=DSM 44701T), isolated from a smear-ripened cheese.</title>
        <authorList>
            <consortium name="US DOE Joint Genome Institute (JGI-PGF)"/>
            <person name="Walter F."/>
            <person name="Albersmeier A."/>
            <person name="Kalinowski J."/>
            <person name="Ruckert C."/>
        </authorList>
    </citation>
    <scope>NUCLEOTIDE SEQUENCE</scope>
    <source>
        <strain evidence="2">CGMCC 4.7430</strain>
    </source>
</reference>
<organism evidence="2 3">
    <name type="scientific">Nonomuraea glycinis</name>
    <dbReference type="NCBI Taxonomy" id="2047744"/>
    <lineage>
        <taxon>Bacteria</taxon>
        <taxon>Bacillati</taxon>
        <taxon>Actinomycetota</taxon>
        <taxon>Actinomycetes</taxon>
        <taxon>Streptosporangiales</taxon>
        <taxon>Streptosporangiaceae</taxon>
        <taxon>Nonomuraea</taxon>
    </lineage>
</organism>
<dbReference type="AlphaFoldDB" id="A0A918A1I5"/>